<evidence type="ECO:0000256" key="2">
    <source>
        <dbReference type="ARBA" id="ARBA00022737"/>
    </source>
</evidence>
<organism evidence="5 6">
    <name type="scientific">Vitis vinifera</name>
    <name type="common">Grape</name>
    <dbReference type="NCBI Taxonomy" id="29760"/>
    <lineage>
        <taxon>Eukaryota</taxon>
        <taxon>Viridiplantae</taxon>
        <taxon>Streptophyta</taxon>
        <taxon>Embryophyta</taxon>
        <taxon>Tracheophyta</taxon>
        <taxon>Spermatophyta</taxon>
        <taxon>Magnoliopsida</taxon>
        <taxon>eudicotyledons</taxon>
        <taxon>Gunneridae</taxon>
        <taxon>Pentapetalae</taxon>
        <taxon>rosids</taxon>
        <taxon>Vitales</taxon>
        <taxon>Vitaceae</taxon>
        <taxon>Viteae</taxon>
        <taxon>Vitis</taxon>
    </lineage>
</organism>
<dbReference type="InterPro" id="IPR032867">
    <property type="entry name" value="DYW_dom"/>
</dbReference>
<dbReference type="FunFam" id="1.25.40.10:FF:000345">
    <property type="entry name" value="Pentatricopeptide repeat-containing protein"/>
    <property type="match status" value="1"/>
</dbReference>
<feature type="repeat" description="PPR" evidence="3">
    <location>
        <begin position="326"/>
        <end position="360"/>
    </location>
</feature>
<dbReference type="Pfam" id="PF20431">
    <property type="entry name" value="E_motif"/>
    <property type="match status" value="1"/>
</dbReference>
<feature type="repeat" description="PPR" evidence="3">
    <location>
        <begin position="124"/>
        <end position="158"/>
    </location>
</feature>
<accession>A0A438EK96</accession>
<dbReference type="InterPro" id="IPR046960">
    <property type="entry name" value="PPR_At4g14850-like_plant"/>
</dbReference>
<sequence length="606" mass="69202">MFKLRDRSIIALRNGKLGCCTAHSVIPIVESIIETQFRQTSLNLHNREEESSKFHFLQRLNPKFYISALVNCRNLTQVRQVHAQASVHGMLENIVVANKLIYFYSYYRALDDAYGLFDGMCVRDSVSWSVMVGGFAKVGDYINCFGTFRELIRCGARPDNYTLPFVIRACRDLKNLQMGRLIHHIVYKFGLDLDHFVCAALVDMYVKCREIEDARFLFDKMQERDLVTWTVMIGGYAECGKANESLVLFEKMREEGVVPDKVAMVTVVFACAKLGAMHKARIIDDYIQRKKFQLDVILGTAMIDMYAKCGCVESAREIFDRMEEKNVISWSAMIAAYGYHGQGRKALDLFRMMLSSGMLPDKITLASLLYACSHAGLVEEGLRFFSSMWEDYSVRTDVKHYTCVVDLLGRAGRLDEAFKLIKSMTIEKDEGYGSQNPGHYVLLSNIYANAGRWEDVAKIRDLMSQRRLKKTPGWTWIEVDNKSHQFSVGDTTHPRSKEIYEMLKSLSNKLELVGYVPDTNFVLHDVDEELKIGILYTHSEKLAIAFGLIATPEHTSIRIIKNLRVCGDCHTFCKLVSEIAGRVIIVRDANRFHHFKEGACSCGDYW</sequence>
<keyword evidence="2" id="KW-0677">Repeat</keyword>
<evidence type="ECO:0000313" key="5">
    <source>
        <dbReference type="EMBL" id="RVW48120.1"/>
    </source>
</evidence>
<evidence type="ECO:0000313" key="6">
    <source>
        <dbReference type="Proteomes" id="UP000288805"/>
    </source>
</evidence>
<dbReference type="PROSITE" id="PS51375">
    <property type="entry name" value="PPR"/>
    <property type="match status" value="6"/>
</dbReference>
<evidence type="ECO:0000259" key="4">
    <source>
        <dbReference type="Pfam" id="PF14432"/>
    </source>
</evidence>
<feature type="repeat" description="PPR" evidence="3">
    <location>
        <begin position="225"/>
        <end position="259"/>
    </location>
</feature>
<feature type="repeat" description="PPR" evidence="3">
    <location>
        <begin position="397"/>
        <end position="427"/>
    </location>
</feature>
<dbReference type="InterPro" id="IPR011990">
    <property type="entry name" value="TPR-like_helical_dom_sf"/>
</dbReference>
<comment type="similarity">
    <text evidence="1">Belongs to the PPR family. PCMP-H subfamily.</text>
</comment>
<dbReference type="PANTHER" id="PTHR47926">
    <property type="entry name" value="PENTATRICOPEPTIDE REPEAT-CONTAINING PROTEIN"/>
    <property type="match status" value="1"/>
</dbReference>
<dbReference type="Pfam" id="PF13041">
    <property type="entry name" value="PPR_2"/>
    <property type="match status" value="2"/>
</dbReference>
<dbReference type="EMBL" id="QGNW01001257">
    <property type="protein sequence ID" value="RVW48120.1"/>
    <property type="molecule type" value="Genomic_DNA"/>
</dbReference>
<dbReference type="Pfam" id="PF14432">
    <property type="entry name" value="DYW_deaminase"/>
    <property type="match status" value="1"/>
</dbReference>
<dbReference type="Pfam" id="PF01535">
    <property type="entry name" value="PPR"/>
    <property type="match status" value="2"/>
</dbReference>
<comment type="caution">
    <text evidence="5">The sequence shown here is derived from an EMBL/GenBank/DDBJ whole genome shotgun (WGS) entry which is preliminary data.</text>
</comment>
<dbReference type="FunFam" id="1.25.40.10:FF:000427">
    <property type="entry name" value="Pentatricopeptide repeat-containing protein chloroplastic"/>
    <property type="match status" value="1"/>
</dbReference>
<dbReference type="Pfam" id="PF20430">
    <property type="entry name" value="Eplus_motif"/>
    <property type="match status" value="1"/>
</dbReference>
<dbReference type="GO" id="GO:0003723">
    <property type="term" value="F:RNA binding"/>
    <property type="evidence" value="ECO:0007669"/>
    <property type="project" value="InterPro"/>
</dbReference>
<feature type="domain" description="DYW" evidence="4">
    <location>
        <begin position="514"/>
        <end position="606"/>
    </location>
</feature>
<protein>
    <submittedName>
        <fullName evidence="5">Pentatricopeptide repeat-containing protein</fullName>
    </submittedName>
</protein>
<evidence type="ECO:0000256" key="1">
    <source>
        <dbReference type="ARBA" id="ARBA00006643"/>
    </source>
</evidence>
<dbReference type="NCBIfam" id="TIGR00756">
    <property type="entry name" value="PPR"/>
    <property type="match status" value="5"/>
</dbReference>
<dbReference type="InterPro" id="IPR046849">
    <property type="entry name" value="E2_motif"/>
</dbReference>
<dbReference type="Proteomes" id="UP000288805">
    <property type="component" value="Unassembled WGS sequence"/>
</dbReference>
<feature type="repeat" description="PPR" evidence="3">
    <location>
        <begin position="295"/>
        <end position="325"/>
    </location>
</feature>
<dbReference type="GO" id="GO:0009451">
    <property type="term" value="P:RNA modification"/>
    <property type="evidence" value="ECO:0007669"/>
    <property type="project" value="InterPro"/>
</dbReference>
<dbReference type="AlphaFoldDB" id="A0A438EK96"/>
<dbReference type="GO" id="GO:0008270">
    <property type="term" value="F:zinc ion binding"/>
    <property type="evidence" value="ECO:0007669"/>
    <property type="project" value="InterPro"/>
</dbReference>
<name>A0A438EK96_VITVI</name>
<reference evidence="5 6" key="1">
    <citation type="journal article" date="2018" name="PLoS Genet.">
        <title>Population sequencing reveals clonal diversity and ancestral inbreeding in the grapevine cultivar Chardonnay.</title>
        <authorList>
            <person name="Roach M.J."/>
            <person name="Johnson D.L."/>
            <person name="Bohlmann J."/>
            <person name="van Vuuren H.J."/>
            <person name="Jones S.J."/>
            <person name="Pretorius I.S."/>
            <person name="Schmidt S.A."/>
            <person name="Borneman A.R."/>
        </authorList>
    </citation>
    <scope>NUCLEOTIDE SEQUENCE [LARGE SCALE GENOMIC DNA]</scope>
    <source>
        <strain evidence="6">cv. Chardonnay</strain>
        <tissue evidence="5">Leaf</tissue>
    </source>
</reference>
<dbReference type="Gene3D" id="1.25.40.10">
    <property type="entry name" value="Tetratricopeptide repeat domain"/>
    <property type="match status" value="3"/>
</dbReference>
<dbReference type="PANTHER" id="PTHR47926:SF452">
    <property type="entry name" value="PENTATRICOPEPTIDE REPEAT-CONTAINING PROTEIN"/>
    <property type="match status" value="1"/>
</dbReference>
<gene>
    <name evidence="5" type="primary">PCMP-H43_7</name>
    <name evidence="5" type="ORF">CK203_073492</name>
</gene>
<proteinExistence type="inferred from homology"/>
<evidence type="ECO:0000256" key="3">
    <source>
        <dbReference type="PROSITE-ProRule" id="PRU00708"/>
    </source>
</evidence>
<feature type="repeat" description="PPR" evidence="3">
    <location>
        <begin position="194"/>
        <end position="224"/>
    </location>
</feature>
<dbReference type="InterPro" id="IPR002885">
    <property type="entry name" value="PPR_rpt"/>
</dbReference>
<dbReference type="InterPro" id="IPR046848">
    <property type="entry name" value="E_motif"/>
</dbReference>